<accession>A0A4R3IEG7</accession>
<feature type="transmembrane region" description="Helical" evidence="2">
    <location>
        <begin position="21"/>
        <end position="45"/>
    </location>
</feature>
<organism evidence="3 4">
    <name type="scientific">Reinekea marinisedimentorum</name>
    <dbReference type="NCBI Taxonomy" id="230495"/>
    <lineage>
        <taxon>Bacteria</taxon>
        <taxon>Pseudomonadati</taxon>
        <taxon>Pseudomonadota</taxon>
        <taxon>Gammaproteobacteria</taxon>
        <taxon>Oceanospirillales</taxon>
        <taxon>Saccharospirillaceae</taxon>
        <taxon>Reinekea</taxon>
    </lineage>
</organism>
<dbReference type="RefSeq" id="WP_132699864.1">
    <property type="nucleotide sequence ID" value="NZ_SLZR01000002.1"/>
</dbReference>
<reference evidence="3 4" key="1">
    <citation type="submission" date="2019-03" db="EMBL/GenBank/DDBJ databases">
        <title>Genomic Encyclopedia of Archaeal and Bacterial Type Strains, Phase II (KMG-II): from individual species to whole genera.</title>
        <authorList>
            <person name="Goeker M."/>
        </authorList>
    </citation>
    <scope>NUCLEOTIDE SEQUENCE [LARGE SCALE GENOMIC DNA]</scope>
    <source>
        <strain evidence="3 4">DSM 15388</strain>
    </source>
</reference>
<keyword evidence="1" id="KW-0175">Coiled coil</keyword>
<comment type="caution">
    <text evidence="3">The sequence shown here is derived from an EMBL/GenBank/DDBJ whole genome shotgun (WGS) entry which is preliminary data.</text>
</comment>
<feature type="coiled-coil region" evidence="1">
    <location>
        <begin position="81"/>
        <end position="108"/>
    </location>
</feature>
<name>A0A4R3IEG7_9GAMM</name>
<proteinExistence type="predicted"/>
<evidence type="ECO:0000313" key="3">
    <source>
        <dbReference type="EMBL" id="TCS43181.1"/>
    </source>
</evidence>
<dbReference type="EMBL" id="SLZR01000002">
    <property type="protein sequence ID" value="TCS43181.1"/>
    <property type="molecule type" value="Genomic_DNA"/>
</dbReference>
<keyword evidence="2" id="KW-1133">Transmembrane helix</keyword>
<evidence type="ECO:0000313" key="4">
    <source>
        <dbReference type="Proteomes" id="UP000295793"/>
    </source>
</evidence>
<keyword evidence="4" id="KW-1185">Reference proteome</keyword>
<dbReference type="OrthoDB" id="9151209at2"/>
<keyword evidence="2" id="KW-0472">Membrane</keyword>
<gene>
    <name evidence="3" type="ORF">BCF53_102207</name>
</gene>
<evidence type="ECO:0000256" key="2">
    <source>
        <dbReference type="SAM" id="Phobius"/>
    </source>
</evidence>
<keyword evidence="2" id="KW-0812">Transmembrane</keyword>
<evidence type="ECO:0000256" key="1">
    <source>
        <dbReference type="SAM" id="Coils"/>
    </source>
</evidence>
<dbReference type="AlphaFoldDB" id="A0A4R3IEG7"/>
<sequence length="215" mass="24604">MFYKHSYALRQQIEKLSIRERVMLIVTFFTVMVLAAQGVAMLFGYDKLDQVEARIELKKTEDQRYRETLAGLESSIDNPNILALQRSNDELAERIATIEKRIALIDETLMSPDRMSGLLRELLQDQSGLTLISFNVLPIKTIDSETTGERLFYQHGLAIELEGSFEALTDYLLAIESLDSSLFWDSLLIETESFPALKIQLQVHALSSDEDWMHV</sequence>
<dbReference type="Proteomes" id="UP000295793">
    <property type="component" value="Unassembled WGS sequence"/>
</dbReference>
<protein>
    <recommendedName>
        <fullName evidence="5">MSHA biogenesis protein MshJ</fullName>
    </recommendedName>
</protein>
<evidence type="ECO:0008006" key="5">
    <source>
        <dbReference type="Google" id="ProtNLM"/>
    </source>
</evidence>